<protein>
    <submittedName>
        <fullName evidence="1">Uncharacterized protein</fullName>
    </submittedName>
</protein>
<dbReference type="EnsemblMetazoa" id="tetur28g00500.1">
    <property type="protein sequence ID" value="tetur28g00500.1"/>
    <property type="gene ID" value="tetur28g00500"/>
</dbReference>
<dbReference type="HOGENOM" id="CLU_3052949_0_0_1"/>
<evidence type="ECO:0000313" key="2">
    <source>
        <dbReference type="Proteomes" id="UP000015104"/>
    </source>
</evidence>
<dbReference type="AlphaFoldDB" id="T1KZ65"/>
<sequence length="54" mass="6281">MSFAVDEDHDSVVLDQGCCYCYDDDRYGGDDEEGYISRLVQLKYRNRNISLLPK</sequence>
<proteinExistence type="predicted"/>
<name>T1KZ65_TETUR</name>
<reference evidence="2" key="1">
    <citation type="submission" date="2011-08" db="EMBL/GenBank/DDBJ databases">
        <authorList>
            <person name="Rombauts S."/>
        </authorList>
    </citation>
    <scope>NUCLEOTIDE SEQUENCE</scope>
    <source>
        <strain evidence="2">London</strain>
    </source>
</reference>
<keyword evidence="2" id="KW-1185">Reference proteome</keyword>
<reference evidence="1" key="2">
    <citation type="submission" date="2015-06" db="UniProtKB">
        <authorList>
            <consortium name="EnsemblMetazoa"/>
        </authorList>
    </citation>
    <scope>IDENTIFICATION</scope>
</reference>
<organism evidence="1 2">
    <name type="scientific">Tetranychus urticae</name>
    <name type="common">Two-spotted spider mite</name>
    <dbReference type="NCBI Taxonomy" id="32264"/>
    <lineage>
        <taxon>Eukaryota</taxon>
        <taxon>Metazoa</taxon>
        <taxon>Ecdysozoa</taxon>
        <taxon>Arthropoda</taxon>
        <taxon>Chelicerata</taxon>
        <taxon>Arachnida</taxon>
        <taxon>Acari</taxon>
        <taxon>Acariformes</taxon>
        <taxon>Trombidiformes</taxon>
        <taxon>Prostigmata</taxon>
        <taxon>Eleutherengona</taxon>
        <taxon>Raphignathae</taxon>
        <taxon>Tetranychoidea</taxon>
        <taxon>Tetranychidae</taxon>
        <taxon>Tetranychus</taxon>
    </lineage>
</organism>
<evidence type="ECO:0000313" key="1">
    <source>
        <dbReference type="EnsemblMetazoa" id="tetur28g00500.1"/>
    </source>
</evidence>
<accession>T1KZ65</accession>
<dbReference type="Proteomes" id="UP000015104">
    <property type="component" value="Unassembled WGS sequence"/>
</dbReference>
<dbReference type="EMBL" id="CAEY01000737">
    <property type="status" value="NOT_ANNOTATED_CDS"/>
    <property type="molecule type" value="Genomic_DNA"/>
</dbReference>